<dbReference type="Pfam" id="PF18968">
    <property type="entry name" value="DUF5707"/>
    <property type="match status" value="1"/>
</dbReference>
<evidence type="ECO:0000313" key="2">
    <source>
        <dbReference type="EMBL" id="EPH45199.1"/>
    </source>
</evidence>
<keyword evidence="3" id="KW-1185">Reference proteome</keyword>
<organism evidence="2 3">
    <name type="scientific">Streptomyces aurantiacus JA 4570</name>
    <dbReference type="NCBI Taxonomy" id="1286094"/>
    <lineage>
        <taxon>Bacteria</taxon>
        <taxon>Bacillati</taxon>
        <taxon>Actinomycetota</taxon>
        <taxon>Actinomycetes</taxon>
        <taxon>Kitasatosporales</taxon>
        <taxon>Streptomycetaceae</taxon>
        <taxon>Streptomyces</taxon>
        <taxon>Streptomyces aurantiacus group</taxon>
    </lineage>
</organism>
<dbReference type="EMBL" id="AOPZ01000067">
    <property type="protein sequence ID" value="EPH45199.1"/>
    <property type="molecule type" value="Genomic_DNA"/>
</dbReference>
<protein>
    <submittedName>
        <fullName evidence="2">Putative Sarcoplasmic reticulum histidine-rich calcium-binding protein</fullName>
    </submittedName>
</protein>
<feature type="signal peptide" evidence="1">
    <location>
        <begin position="1"/>
        <end position="28"/>
    </location>
</feature>
<evidence type="ECO:0000313" key="3">
    <source>
        <dbReference type="Proteomes" id="UP000014629"/>
    </source>
</evidence>
<dbReference type="RefSeq" id="WP_016639957.1">
    <property type="nucleotide sequence ID" value="NZ_AOPZ01000067.1"/>
</dbReference>
<dbReference type="PATRIC" id="fig|1286094.4.peg.1804"/>
<dbReference type="OrthoDB" id="3296851at2"/>
<comment type="caution">
    <text evidence="2">The sequence shown here is derived from an EMBL/GenBank/DDBJ whole genome shotgun (WGS) entry which is preliminary data.</text>
</comment>
<dbReference type="Proteomes" id="UP000014629">
    <property type="component" value="Unassembled WGS sequence"/>
</dbReference>
<proteinExistence type="predicted"/>
<dbReference type="InterPro" id="IPR010916">
    <property type="entry name" value="TonB_box_CS"/>
</dbReference>
<accession>S3ZQW2</accession>
<reference evidence="2 3" key="1">
    <citation type="submission" date="2013-02" db="EMBL/GenBank/DDBJ databases">
        <title>Draft Genome Sequence of Streptomyces aurantiacus, Which Produces Setomimycin.</title>
        <authorList>
            <person name="Gruening B.A."/>
            <person name="Praeg A."/>
            <person name="Erxleben A."/>
            <person name="Guenther S."/>
            <person name="Mueller M."/>
        </authorList>
    </citation>
    <scope>NUCLEOTIDE SEQUENCE [LARGE SCALE GENOMIC DNA]</scope>
    <source>
        <strain evidence="2 3">JA 4570</strain>
    </source>
</reference>
<dbReference type="PROSITE" id="PS00430">
    <property type="entry name" value="TONB_DEPENDENT_REC_1"/>
    <property type="match status" value="1"/>
</dbReference>
<dbReference type="AlphaFoldDB" id="S3ZQW2"/>
<evidence type="ECO:0000256" key="1">
    <source>
        <dbReference type="SAM" id="SignalP"/>
    </source>
</evidence>
<name>S3ZQW2_9ACTN</name>
<dbReference type="InterPro" id="IPR043761">
    <property type="entry name" value="DUF5707"/>
</dbReference>
<feature type="chain" id="PRO_5039175581" evidence="1">
    <location>
        <begin position="29"/>
        <end position="255"/>
    </location>
</feature>
<keyword evidence="1" id="KW-0732">Signal</keyword>
<gene>
    <name evidence="2" type="ORF">STRAU_1827</name>
</gene>
<sequence length="255" mass="26625">MRHRIRVAVLGSALAVAATGFAAPGALAAAPGEVTIDKVTVNDGKPIALGTTAAKSFTVTVTASDDSGIDSADVTLYGPDSAYAVPNGNVKCVASPTSATTSTCTAKFTIDPDTDFFDNTPAGAWYVDAMVTAKDIDSIRVEKAAAFKVQRLSKLTVNASPEPIKKGKTLTVTGALTRANWESGKYSGYTNQPAKLEFKKKGTTTYTAVKTVKTDNKGNLKTTVKASTDGSYRWSFAENSTTSAVKAAGDYVDVR</sequence>